<reference evidence="1 2" key="1">
    <citation type="journal article" date="2012" name="J. Bacteriol.">
        <title>Genome sequence of Enterococcus hirae (Streptococcus faecalis) ATCC 9790, a model organism for the study of ion transport, bioenergetics, and copper homeostasis.</title>
        <authorList>
            <person name="Gaechter T."/>
            <person name="Wunderlin C."/>
            <person name="Schmidheini T."/>
            <person name="Solioz M."/>
        </authorList>
    </citation>
    <scope>NUCLEOTIDE SEQUENCE [LARGE SCALE GENOMIC DNA]</scope>
    <source>
        <strain evidence="2">ATCC 9790 / DSM 20160 / JCM 8729 / LMG 6399 / NBRC 3181 / NCIMB 6459 / NCDO 1258 / NCTC 12367 / WDCM 00089 / R</strain>
    </source>
</reference>
<protein>
    <submittedName>
        <fullName evidence="1">Uncharacterized protein</fullName>
    </submittedName>
</protein>
<keyword evidence="2" id="KW-1185">Reference proteome</keyword>
<dbReference type="AlphaFoldDB" id="I6T402"/>
<proteinExistence type="predicted"/>
<gene>
    <name evidence="1" type="ordered locus">EHR_01740</name>
</gene>
<dbReference type="HOGENOM" id="CLU_3396388_0_0_9"/>
<organism evidence="1 2">
    <name type="scientific">Enterococcus hirae (strain ATCC 9790 / DSM 20160 / JCM 8729 / LMG 6399 / NBRC 3181 / NCIMB 6459 / NCDO 1258 / NCTC 12367 / WDCM 00089 / R)</name>
    <dbReference type="NCBI Taxonomy" id="768486"/>
    <lineage>
        <taxon>Bacteria</taxon>
        <taxon>Bacillati</taxon>
        <taxon>Bacillota</taxon>
        <taxon>Bacilli</taxon>
        <taxon>Lactobacillales</taxon>
        <taxon>Enterococcaceae</taxon>
        <taxon>Enterococcus</taxon>
    </lineage>
</organism>
<sequence length="31" mass="3676">MESCTTYTKAETFLDSTLFDIGEIRQHFFMI</sequence>
<dbReference type="Proteomes" id="UP000002895">
    <property type="component" value="Chromosome"/>
</dbReference>
<dbReference type="KEGG" id="ehr:EHR_01740"/>
<name>I6T402_ENTHA</name>
<evidence type="ECO:0000313" key="2">
    <source>
        <dbReference type="Proteomes" id="UP000002895"/>
    </source>
</evidence>
<evidence type="ECO:0000313" key="1">
    <source>
        <dbReference type="EMBL" id="AFM69336.1"/>
    </source>
</evidence>
<dbReference type="EMBL" id="CP003504">
    <property type="protein sequence ID" value="AFM69336.1"/>
    <property type="molecule type" value="Genomic_DNA"/>
</dbReference>
<accession>I6T402</accession>